<evidence type="ECO:0000313" key="11">
    <source>
        <dbReference type="Proteomes" id="UP000612282"/>
    </source>
</evidence>
<dbReference type="PROSITE" id="PS51704">
    <property type="entry name" value="GP_PDE"/>
    <property type="match status" value="1"/>
</dbReference>
<gene>
    <name evidence="10" type="primary">glpQ</name>
    <name evidence="10" type="ORF">Aco03nite_004490</name>
</gene>
<feature type="signal peptide" evidence="8">
    <location>
        <begin position="1"/>
        <end position="37"/>
    </location>
</feature>
<feature type="compositionally biased region" description="Low complexity" evidence="7">
    <location>
        <begin position="36"/>
        <end position="60"/>
    </location>
</feature>
<dbReference type="EC" id="3.1.4.46" evidence="2"/>
<evidence type="ECO:0000256" key="2">
    <source>
        <dbReference type="ARBA" id="ARBA00012247"/>
    </source>
</evidence>
<dbReference type="PANTHER" id="PTHR43620:SF7">
    <property type="entry name" value="GLYCEROPHOSPHODIESTER PHOSPHODIESTERASE GDPD5-RELATED"/>
    <property type="match status" value="1"/>
</dbReference>
<evidence type="ECO:0000259" key="9">
    <source>
        <dbReference type="PROSITE" id="PS51704"/>
    </source>
</evidence>
<keyword evidence="11" id="KW-1185">Reference proteome</keyword>
<dbReference type="EMBL" id="BOMG01000008">
    <property type="protein sequence ID" value="GID52045.1"/>
    <property type="molecule type" value="Genomic_DNA"/>
</dbReference>
<keyword evidence="5" id="KW-0378">Hydrolase</keyword>
<comment type="catalytic activity">
    <reaction evidence="6">
        <text>a sn-glycero-3-phosphodiester + H2O = an alcohol + sn-glycerol 3-phosphate + H(+)</text>
        <dbReference type="Rhea" id="RHEA:12969"/>
        <dbReference type="ChEBI" id="CHEBI:15377"/>
        <dbReference type="ChEBI" id="CHEBI:15378"/>
        <dbReference type="ChEBI" id="CHEBI:30879"/>
        <dbReference type="ChEBI" id="CHEBI:57597"/>
        <dbReference type="ChEBI" id="CHEBI:83408"/>
        <dbReference type="EC" id="3.1.4.46"/>
    </reaction>
</comment>
<accession>A0ABQ3X0J0</accession>
<evidence type="ECO:0000256" key="3">
    <source>
        <dbReference type="ARBA" id="ARBA00022729"/>
    </source>
</evidence>
<dbReference type="Pfam" id="PF03009">
    <property type="entry name" value="GDPD"/>
    <property type="match status" value="1"/>
</dbReference>
<name>A0ABQ3X0J0_9ACTN</name>
<keyword evidence="4" id="KW-0319">Glycerol metabolism</keyword>
<evidence type="ECO:0000256" key="1">
    <source>
        <dbReference type="ARBA" id="ARBA00007277"/>
    </source>
</evidence>
<evidence type="ECO:0000256" key="7">
    <source>
        <dbReference type="SAM" id="MobiDB-lite"/>
    </source>
</evidence>
<organism evidence="10 11">
    <name type="scientific">Actinoplanes couchii</name>
    <dbReference type="NCBI Taxonomy" id="403638"/>
    <lineage>
        <taxon>Bacteria</taxon>
        <taxon>Bacillati</taxon>
        <taxon>Actinomycetota</taxon>
        <taxon>Actinomycetes</taxon>
        <taxon>Micromonosporales</taxon>
        <taxon>Micromonosporaceae</taxon>
        <taxon>Actinoplanes</taxon>
    </lineage>
</organism>
<dbReference type="PANTHER" id="PTHR43620">
    <property type="entry name" value="GLYCEROPHOSPHORYL DIESTER PHOSPHODIESTERASE"/>
    <property type="match status" value="1"/>
</dbReference>
<comment type="similarity">
    <text evidence="1">Belongs to the glycerophosphoryl diester phosphodiesterase family.</text>
</comment>
<comment type="caution">
    <text evidence="10">The sequence shown here is derived from an EMBL/GenBank/DDBJ whole genome shotgun (WGS) entry which is preliminary data.</text>
</comment>
<proteinExistence type="inferred from homology"/>
<reference evidence="10 11" key="1">
    <citation type="submission" date="2021-01" db="EMBL/GenBank/DDBJ databases">
        <title>Whole genome shotgun sequence of Actinoplanes couchii NBRC 106145.</title>
        <authorList>
            <person name="Komaki H."/>
            <person name="Tamura T."/>
        </authorList>
    </citation>
    <scope>NUCLEOTIDE SEQUENCE [LARGE SCALE GENOMIC DNA]</scope>
    <source>
        <strain evidence="10 11">NBRC 106145</strain>
    </source>
</reference>
<evidence type="ECO:0000256" key="4">
    <source>
        <dbReference type="ARBA" id="ARBA00022798"/>
    </source>
</evidence>
<evidence type="ECO:0000256" key="8">
    <source>
        <dbReference type="SAM" id="SignalP"/>
    </source>
</evidence>
<evidence type="ECO:0000256" key="5">
    <source>
        <dbReference type="ARBA" id="ARBA00022801"/>
    </source>
</evidence>
<evidence type="ECO:0000256" key="6">
    <source>
        <dbReference type="ARBA" id="ARBA00047512"/>
    </source>
</evidence>
<sequence>MGTVEDTVADRRQVLRIGAVAAAAPALAGAAVAPAHAATGPNGTGADSAASANGATGAAAQKGHGKSKALVVGHRGASGYRPEHTLASYELAARMGADYMEPDLVITKDGVLVCRHEPEIGGTTDVASRPEFADRKRTVSLDGVSVTGWFTHDFTLAELKTLRAIERIPAVRQRNTLYDGRFEVPTFQEVLDLRKRLSKELDRDLGVFPETKHPTYFRRLGLELEKPLVRVLRRNGLDRRGAKVFLQSFEAVNLRILADEHRVEVPLVFLSSAAGSPFEDPRSYADYLTPKGLKELSQYVDGLGPDKSQIIPRNADGTLGSPTSLVRDAHAAGLQVIPYTFRAENSFLPTELRVGTDVAAYGKAIDEQVTFLRTGIDGLFTDNPDVGVLARSLV</sequence>
<feature type="chain" id="PRO_5046691006" description="glycerophosphodiester phosphodiesterase" evidence="8">
    <location>
        <begin position="38"/>
        <end position="394"/>
    </location>
</feature>
<feature type="domain" description="GP-PDE" evidence="9">
    <location>
        <begin position="69"/>
        <end position="391"/>
    </location>
</feature>
<dbReference type="CDD" id="cd08602">
    <property type="entry name" value="GDPD_ScGlpQ1_like"/>
    <property type="match status" value="1"/>
</dbReference>
<dbReference type="PROSITE" id="PS51318">
    <property type="entry name" value="TAT"/>
    <property type="match status" value="1"/>
</dbReference>
<protein>
    <recommendedName>
        <fullName evidence="2">glycerophosphodiester phosphodiesterase</fullName>
        <ecNumber evidence="2">3.1.4.46</ecNumber>
    </recommendedName>
</protein>
<dbReference type="SUPFAM" id="SSF51695">
    <property type="entry name" value="PLC-like phosphodiesterases"/>
    <property type="match status" value="1"/>
</dbReference>
<dbReference type="InterPro" id="IPR006311">
    <property type="entry name" value="TAT_signal"/>
</dbReference>
<dbReference type="InterPro" id="IPR030395">
    <property type="entry name" value="GP_PDE_dom"/>
</dbReference>
<keyword evidence="3 8" id="KW-0732">Signal</keyword>
<feature type="region of interest" description="Disordered" evidence="7">
    <location>
        <begin position="36"/>
        <end position="67"/>
    </location>
</feature>
<evidence type="ECO:0000313" key="10">
    <source>
        <dbReference type="EMBL" id="GID52045.1"/>
    </source>
</evidence>
<dbReference type="Gene3D" id="3.20.20.190">
    <property type="entry name" value="Phosphatidylinositol (PI) phosphodiesterase"/>
    <property type="match status" value="1"/>
</dbReference>
<dbReference type="InterPro" id="IPR017946">
    <property type="entry name" value="PLC-like_Pdiesterase_TIM-brl"/>
</dbReference>
<dbReference type="Proteomes" id="UP000612282">
    <property type="component" value="Unassembled WGS sequence"/>
</dbReference>